<evidence type="ECO:0000313" key="5">
    <source>
        <dbReference type="Proteomes" id="UP001155163"/>
    </source>
</evidence>
<dbReference type="InterPro" id="IPR010595">
    <property type="entry name" value="DUF1161"/>
</dbReference>
<dbReference type="EMBL" id="JALQCX010000005">
    <property type="protein sequence ID" value="MCK9813024.1"/>
    <property type="molecule type" value="Genomic_DNA"/>
</dbReference>
<gene>
    <name evidence="2" type="ORF">M1B34_04730</name>
    <name evidence="3" type="ORF">M1B35_02355</name>
</gene>
<feature type="chain" id="PRO_5040782728" evidence="1">
    <location>
        <begin position="20"/>
        <end position="77"/>
    </location>
</feature>
<sequence>MKRFALAVVCCALATSALAAPKPCEELKAEIEAKIQAQGVASYTLEIVSNDEVHDNNMVVGSCENGTKKIIYQKNDR</sequence>
<evidence type="ECO:0000313" key="3">
    <source>
        <dbReference type="EMBL" id="MCK9813024.1"/>
    </source>
</evidence>
<evidence type="ECO:0000256" key="1">
    <source>
        <dbReference type="SAM" id="SignalP"/>
    </source>
</evidence>
<evidence type="ECO:0000313" key="4">
    <source>
        <dbReference type="Proteomes" id="UP001155059"/>
    </source>
</evidence>
<dbReference type="AlphaFoldDB" id="A0A9X2C5E7"/>
<dbReference type="RefSeq" id="WP_123328036.1">
    <property type="nucleotide sequence ID" value="NZ_JALQCW010000008.1"/>
</dbReference>
<reference evidence="4 5" key="1">
    <citation type="journal article" date="2022" name="Int. J. Syst. Evol. Microbiol.">
        <title>Pseudomonas aegrilactucae sp. nov. and Pseudomonas morbosilactucae sp. nov., pathogens causing bacterial rot of lettuce in Japan.</title>
        <authorList>
            <person name="Sawada H."/>
            <person name="Fujikawa T."/>
            <person name="Satou M."/>
        </authorList>
    </citation>
    <scope>NUCLEOTIDE SEQUENCE [LARGE SCALE GENOMIC DNA]</scope>
    <source>
        <strain evidence="2 4">MAFF 302030</strain>
        <strain evidence="3 5">MAFF 302046</strain>
    </source>
</reference>
<accession>A0A9X2C5E7</accession>
<proteinExistence type="predicted"/>
<feature type="signal peptide" evidence="1">
    <location>
        <begin position="1"/>
        <end position="19"/>
    </location>
</feature>
<organism evidence="2 4">
    <name type="scientific">Pseudomonas morbosilactucae</name>
    <dbReference type="NCBI Taxonomy" id="2938197"/>
    <lineage>
        <taxon>Bacteria</taxon>
        <taxon>Pseudomonadati</taxon>
        <taxon>Pseudomonadota</taxon>
        <taxon>Gammaproteobacteria</taxon>
        <taxon>Pseudomonadales</taxon>
        <taxon>Pseudomonadaceae</taxon>
        <taxon>Pseudomonas</taxon>
    </lineage>
</organism>
<reference evidence="4 5" key="2">
    <citation type="journal article" date="2023" name="Plant Pathol.">
        <title>Dismantling and reorganizing Pseudomonas marginalis sensu#lato.</title>
        <authorList>
            <person name="Sawada H."/>
            <person name="Fujikawa T."/>
            <person name="Satou M."/>
        </authorList>
    </citation>
    <scope>NUCLEOTIDE SEQUENCE [LARGE SCALE GENOMIC DNA]</scope>
    <source>
        <strain evidence="2 4">MAFF 302030</strain>
        <strain evidence="3 5">MAFF 302046</strain>
    </source>
</reference>
<name>A0A9X2C5E7_9PSED</name>
<dbReference type="Proteomes" id="UP001155059">
    <property type="component" value="Unassembled WGS sequence"/>
</dbReference>
<keyword evidence="5" id="KW-1185">Reference proteome</keyword>
<dbReference type="Pfam" id="PF06649">
    <property type="entry name" value="DUF1161"/>
    <property type="match status" value="1"/>
</dbReference>
<keyword evidence="1" id="KW-0732">Signal</keyword>
<evidence type="ECO:0000313" key="2">
    <source>
        <dbReference type="EMBL" id="MCK9797064.1"/>
    </source>
</evidence>
<dbReference type="EMBL" id="JALQCW010000008">
    <property type="protein sequence ID" value="MCK9797064.1"/>
    <property type="molecule type" value="Genomic_DNA"/>
</dbReference>
<protein>
    <submittedName>
        <fullName evidence="2">DUF1161 domain-containing protein</fullName>
    </submittedName>
</protein>
<comment type="caution">
    <text evidence="2">The sequence shown here is derived from an EMBL/GenBank/DDBJ whole genome shotgun (WGS) entry which is preliminary data.</text>
</comment>
<dbReference type="Proteomes" id="UP001155163">
    <property type="component" value="Unassembled WGS sequence"/>
</dbReference>